<feature type="binding site" evidence="16">
    <location>
        <position position="63"/>
    </location>
    <ligand>
        <name>[4Fe-4S] cluster</name>
        <dbReference type="ChEBI" id="CHEBI:49883"/>
        <note>4Fe-4S-S-AdoMet</note>
    </ligand>
</feature>
<dbReference type="AlphaFoldDB" id="A0A4R6FSM4"/>
<evidence type="ECO:0000259" key="17">
    <source>
        <dbReference type="PROSITE" id="PS51918"/>
    </source>
</evidence>
<comment type="catalytic activity">
    <reaction evidence="13 14">
        <text>coproporphyrinogen III + 2 S-adenosyl-L-methionine = protoporphyrinogen IX + 2 5'-deoxyadenosine + 2 L-methionine + 2 CO2</text>
        <dbReference type="Rhea" id="RHEA:15425"/>
        <dbReference type="ChEBI" id="CHEBI:16526"/>
        <dbReference type="ChEBI" id="CHEBI:17319"/>
        <dbReference type="ChEBI" id="CHEBI:57307"/>
        <dbReference type="ChEBI" id="CHEBI:57309"/>
        <dbReference type="ChEBI" id="CHEBI:57844"/>
        <dbReference type="ChEBI" id="CHEBI:59789"/>
        <dbReference type="EC" id="1.3.98.3"/>
    </reaction>
</comment>
<dbReference type="InterPro" id="IPR058240">
    <property type="entry name" value="rSAM_sf"/>
</dbReference>
<feature type="binding site" evidence="15">
    <location>
        <position position="165"/>
    </location>
    <ligand>
        <name>S-adenosyl-L-methionine</name>
        <dbReference type="ChEBI" id="CHEBI:59789"/>
        <label>2</label>
    </ligand>
</feature>
<evidence type="ECO:0000313" key="19">
    <source>
        <dbReference type="Proteomes" id="UP000295493"/>
    </source>
</evidence>
<evidence type="ECO:0000256" key="6">
    <source>
        <dbReference type="ARBA" id="ARBA00022490"/>
    </source>
</evidence>
<evidence type="ECO:0000256" key="13">
    <source>
        <dbReference type="ARBA" id="ARBA00048321"/>
    </source>
</evidence>
<gene>
    <name evidence="18" type="ORF">EV664_104281</name>
</gene>
<comment type="similarity">
    <text evidence="3 14">Belongs to the anaerobic coproporphyrinogen-III oxidase family.</text>
</comment>
<evidence type="ECO:0000256" key="3">
    <source>
        <dbReference type="ARBA" id="ARBA00005493"/>
    </source>
</evidence>
<keyword evidence="7 14" id="KW-0949">S-adenosyl-L-methionine</keyword>
<feature type="binding site" evidence="15">
    <location>
        <begin position="62"/>
        <end position="64"/>
    </location>
    <ligand>
        <name>S-adenosyl-L-methionine</name>
        <dbReference type="ChEBI" id="CHEBI:59789"/>
        <label>2</label>
    </ligand>
</feature>
<evidence type="ECO:0000256" key="4">
    <source>
        <dbReference type="ARBA" id="ARBA00011245"/>
    </source>
</evidence>
<dbReference type="RefSeq" id="WP_133495326.1">
    <property type="nucleotide sequence ID" value="NZ_BMLU01000004.1"/>
</dbReference>
<accession>A0A4R6FSM4</accession>
<protein>
    <recommendedName>
        <fullName evidence="14">Coproporphyrinogen-III oxidase</fullName>
        <ecNumber evidence="14">1.3.98.3</ecNumber>
    </recommendedName>
</protein>
<dbReference type="OrthoDB" id="9808022at2"/>
<comment type="pathway">
    <text evidence="2 14">Porphyrin-containing compound metabolism; protoporphyrin-IX biosynthesis; protoporphyrinogen-IX from coproporphyrinogen-III (AdoMet route): step 1/1.</text>
</comment>
<dbReference type="Gene3D" id="3.20.20.70">
    <property type="entry name" value="Aldolase class I"/>
    <property type="match status" value="1"/>
</dbReference>
<feature type="binding site" evidence="15">
    <location>
        <position position="202"/>
    </location>
    <ligand>
        <name>S-adenosyl-L-methionine</name>
        <dbReference type="ChEBI" id="CHEBI:59789"/>
        <label>2</label>
    </ligand>
</feature>
<evidence type="ECO:0000256" key="8">
    <source>
        <dbReference type="ARBA" id="ARBA00022723"/>
    </source>
</evidence>
<evidence type="ECO:0000256" key="5">
    <source>
        <dbReference type="ARBA" id="ARBA00022485"/>
    </source>
</evidence>
<dbReference type="SFLD" id="SFLDS00029">
    <property type="entry name" value="Radical_SAM"/>
    <property type="match status" value="1"/>
</dbReference>
<sequence>MHRYIPALAERSAPRYTSYPTAAEFTPTIGARDHGEALHRATDSGPASLYIHIPYCQAICWYCGCNTGALNRADRLDAYLDALGMEIAGTAAVFGGTIGRVHFGGGTPNILSPDQFSRLADLLRRNFAIASSAEWAVEVDPRSFHRDHASAFAAAGVDRISVGAQTFSPRIQAAIGRIQPLAEVSRVIAQARDAGIERINLDLMYGLPGQALDDIASTLAAAQTLAPDRVAMFGYAHMPRLLPRQRLIDEAALPDAESRFWQRALAHDLLVEQGLGAIGFDHFARPWDSLSVAAREGRLHRNFQGFTEDAATTLIGLGASAISQFPGLIAQNEKHVGRYRMLAGNGQGCTVRGVTRGREDRLRGQVIERLLCDNRVDAAALARSHGLPESAAAPDEALLRELEDHGVIRREAGQVIVTREGLPYARLAAAAFDSYRNPGARRFSKAV</sequence>
<dbReference type="GO" id="GO:0005737">
    <property type="term" value="C:cytoplasm"/>
    <property type="evidence" value="ECO:0007669"/>
    <property type="project" value="UniProtKB-SubCell"/>
</dbReference>
<evidence type="ECO:0000256" key="15">
    <source>
        <dbReference type="PIRSR" id="PIRSR000167-1"/>
    </source>
</evidence>
<dbReference type="GO" id="GO:0006782">
    <property type="term" value="P:protoporphyrinogen IX biosynthetic process"/>
    <property type="evidence" value="ECO:0007669"/>
    <property type="project" value="UniProtKB-UniPathway"/>
</dbReference>
<dbReference type="PANTHER" id="PTHR13932">
    <property type="entry name" value="COPROPORPHYRINIGEN III OXIDASE"/>
    <property type="match status" value="1"/>
</dbReference>
<dbReference type="PROSITE" id="PS51918">
    <property type="entry name" value="RADICAL_SAM"/>
    <property type="match status" value="1"/>
</dbReference>
<feature type="binding site" evidence="15">
    <location>
        <position position="105"/>
    </location>
    <ligand>
        <name>S-adenosyl-L-methionine</name>
        <dbReference type="ChEBI" id="CHEBI:59789"/>
        <label>1</label>
    </ligand>
</feature>
<dbReference type="NCBIfam" id="TIGR00538">
    <property type="entry name" value="hemN"/>
    <property type="match status" value="1"/>
</dbReference>
<dbReference type="PIRSF" id="PIRSF000167">
    <property type="entry name" value="HemN"/>
    <property type="match status" value="1"/>
</dbReference>
<dbReference type="InterPro" id="IPR013785">
    <property type="entry name" value="Aldolase_TIM"/>
</dbReference>
<feature type="binding site" evidence="15">
    <location>
        <begin position="106"/>
        <end position="107"/>
    </location>
    <ligand>
        <name>S-adenosyl-L-methionine</name>
        <dbReference type="ChEBI" id="CHEBI:59789"/>
        <label>2</label>
    </ligand>
</feature>
<dbReference type="InterPro" id="IPR004558">
    <property type="entry name" value="Coprogen_oxidase_HemN"/>
</dbReference>
<keyword evidence="10 14" id="KW-0408">Iron</keyword>
<comment type="caution">
    <text evidence="18">The sequence shown here is derived from an EMBL/GenBank/DDBJ whole genome shotgun (WGS) entry which is preliminary data.</text>
</comment>
<keyword evidence="5 14" id="KW-0004">4Fe-4S</keyword>
<name>A0A4R6FSM4_9SPHN</name>
<feature type="binding site" evidence="15">
    <location>
        <position position="322"/>
    </location>
    <ligand>
        <name>S-adenosyl-L-methionine</name>
        <dbReference type="ChEBI" id="CHEBI:59789"/>
        <label>1</label>
    </ligand>
</feature>
<keyword evidence="19" id="KW-1185">Reference proteome</keyword>
<dbReference type="GO" id="GO:0051539">
    <property type="term" value="F:4 iron, 4 sulfur cluster binding"/>
    <property type="evidence" value="ECO:0007669"/>
    <property type="project" value="UniProtKB-KW"/>
</dbReference>
<feature type="domain" description="Radical SAM core" evidence="17">
    <location>
        <begin position="41"/>
        <end position="281"/>
    </location>
</feature>
<dbReference type="PANTHER" id="PTHR13932:SF6">
    <property type="entry name" value="OXYGEN-INDEPENDENT COPROPORPHYRINOGEN III OXIDASE"/>
    <property type="match status" value="1"/>
</dbReference>
<dbReference type="SFLD" id="SFLDG01065">
    <property type="entry name" value="anaerobic_coproporphyrinogen-I"/>
    <property type="match status" value="1"/>
</dbReference>
<evidence type="ECO:0000256" key="14">
    <source>
        <dbReference type="PIRNR" id="PIRNR000167"/>
    </source>
</evidence>
<dbReference type="SMART" id="SM00729">
    <property type="entry name" value="Elp3"/>
    <property type="match status" value="1"/>
</dbReference>
<keyword evidence="12 14" id="KW-0627">Porphyrin biosynthesis</keyword>
<dbReference type="InterPro" id="IPR006638">
    <property type="entry name" value="Elp3/MiaA/NifB-like_rSAM"/>
</dbReference>
<dbReference type="CDD" id="cd01335">
    <property type="entry name" value="Radical_SAM"/>
    <property type="match status" value="1"/>
</dbReference>
<comment type="subunit">
    <text evidence="4">Monomer.</text>
</comment>
<comment type="subcellular location">
    <subcellularLocation>
        <location evidence="1 14">Cytoplasm</location>
    </subcellularLocation>
</comment>
<dbReference type="EC" id="1.3.98.3" evidence="14"/>
<dbReference type="InterPro" id="IPR007197">
    <property type="entry name" value="rSAM"/>
</dbReference>
<dbReference type="SUPFAM" id="SSF102114">
    <property type="entry name" value="Radical SAM enzymes"/>
    <property type="match status" value="1"/>
</dbReference>
<dbReference type="GO" id="GO:0004109">
    <property type="term" value="F:coproporphyrinogen oxidase activity"/>
    <property type="evidence" value="ECO:0007669"/>
    <property type="project" value="InterPro"/>
</dbReference>
<evidence type="ECO:0000256" key="7">
    <source>
        <dbReference type="ARBA" id="ARBA00022691"/>
    </source>
</evidence>
<dbReference type="Pfam" id="PF04055">
    <property type="entry name" value="Radical_SAM"/>
    <property type="match status" value="1"/>
</dbReference>
<evidence type="ECO:0000256" key="11">
    <source>
        <dbReference type="ARBA" id="ARBA00023014"/>
    </source>
</evidence>
<evidence type="ECO:0000256" key="1">
    <source>
        <dbReference type="ARBA" id="ARBA00004496"/>
    </source>
</evidence>
<dbReference type="GO" id="GO:0046872">
    <property type="term" value="F:metal ion binding"/>
    <property type="evidence" value="ECO:0007669"/>
    <property type="project" value="UniProtKB-KW"/>
</dbReference>
<dbReference type="InterPro" id="IPR034505">
    <property type="entry name" value="Coproporphyrinogen-III_oxidase"/>
</dbReference>
<keyword evidence="6 14" id="KW-0963">Cytoplasm</keyword>
<keyword evidence="9 14" id="KW-0560">Oxidoreductase</keyword>
<proteinExistence type="inferred from homology"/>
<feature type="binding site" evidence="15">
    <location>
        <position position="177"/>
    </location>
    <ligand>
        <name>S-adenosyl-L-methionine</name>
        <dbReference type="ChEBI" id="CHEBI:59789"/>
        <label>2</label>
    </ligand>
</feature>
<evidence type="ECO:0000256" key="10">
    <source>
        <dbReference type="ARBA" id="ARBA00023004"/>
    </source>
</evidence>
<dbReference type="Proteomes" id="UP000295493">
    <property type="component" value="Unassembled WGS sequence"/>
</dbReference>
<organism evidence="18 19">
    <name type="scientific">Stakelama pacifica</name>
    <dbReference type="NCBI Taxonomy" id="517720"/>
    <lineage>
        <taxon>Bacteria</taxon>
        <taxon>Pseudomonadati</taxon>
        <taxon>Pseudomonadota</taxon>
        <taxon>Alphaproteobacteria</taxon>
        <taxon>Sphingomonadales</taxon>
        <taxon>Sphingomonadaceae</taxon>
        <taxon>Stakelama</taxon>
    </lineage>
</organism>
<evidence type="ECO:0000256" key="16">
    <source>
        <dbReference type="PIRSR" id="PIRSR000167-2"/>
    </source>
</evidence>
<dbReference type="GO" id="GO:0051989">
    <property type="term" value="F:coproporphyrinogen dehydrogenase activity"/>
    <property type="evidence" value="ECO:0007669"/>
    <property type="project" value="UniProtKB-EC"/>
</dbReference>
<evidence type="ECO:0000313" key="18">
    <source>
        <dbReference type="EMBL" id="TDN83795.1"/>
    </source>
</evidence>
<dbReference type="UniPathway" id="UPA00251">
    <property type="reaction ID" value="UER00323"/>
</dbReference>
<feature type="binding site" evidence="15">
    <location>
        <position position="50"/>
    </location>
    <ligand>
        <name>S-adenosyl-L-methionine</name>
        <dbReference type="ChEBI" id="CHEBI:59789"/>
        <label>1</label>
    </ligand>
</feature>
<evidence type="ECO:0000256" key="9">
    <source>
        <dbReference type="ARBA" id="ARBA00023002"/>
    </source>
</evidence>
<comment type="cofactor">
    <cofactor evidence="14 16">
        <name>[4Fe-4S] cluster</name>
        <dbReference type="ChEBI" id="CHEBI:49883"/>
    </cofactor>
    <text evidence="14 16">Binds 1 [4Fe-4S] cluster. The cluster is coordinated with 3 cysteines and an exchangeable S-adenosyl-L-methionine.</text>
</comment>
<reference evidence="18 19" key="1">
    <citation type="submission" date="2019-03" db="EMBL/GenBank/DDBJ databases">
        <title>Genomic Encyclopedia of Type Strains, Phase IV (KMG-IV): sequencing the most valuable type-strain genomes for metagenomic binning, comparative biology and taxonomic classification.</title>
        <authorList>
            <person name="Goeker M."/>
        </authorList>
    </citation>
    <scope>NUCLEOTIDE SEQUENCE [LARGE SCALE GENOMIC DNA]</scope>
    <source>
        <strain evidence="18 19">DSM 25059</strain>
    </source>
</reference>
<feature type="binding site" evidence="16">
    <location>
        <position position="60"/>
    </location>
    <ligand>
        <name>[4Fe-4S] cluster</name>
        <dbReference type="ChEBI" id="CHEBI:49883"/>
        <note>4Fe-4S-S-AdoMet</note>
    </ligand>
</feature>
<dbReference type="Gene3D" id="1.10.10.920">
    <property type="match status" value="1"/>
</dbReference>
<evidence type="ECO:0000256" key="2">
    <source>
        <dbReference type="ARBA" id="ARBA00004785"/>
    </source>
</evidence>
<feature type="binding site" evidence="15">
    <location>
        <position position="138"/>
    </location>
    <ligand>
        <name>S-adenosyl-L-methionine</name>
        <dbReference type="ChEBI" id="CHEBI:59789"/>
        <label>1</label>
    </ligand>
</feature>
<keyword evidence="11 14" id="KW-0411">Iron-sulfur</keyword>
<feature type="binding site" evidence="15">
    <location>
        <position position="236"/>
    </location>
    <ligand>
        <name>S-adenosyl-L-methionine</name>
        <dbReference type="ChEBI" id="CHEBI:59789"/>
        <label>2</label>
    </ligand>
</feature>
<feature type="binding site" evidence="16">
    <location>
        <position position="56"/>
    </location>
    <ligand>
        <name>[4Fe-4S] cluster</name>
        <dbReference type="ChEBI" id="CHEBI:49883"/>
        <note>4Fe-4S-S-AdoMet</note>
    </ligand>
</feature>
<dbReference type="EMBL" id="SNWD01000004">
    <property type="protein sequence ID" value="TDN83795.1"/>
    <property type="molecule type" value="Genomic_DNA"/>
</dbReference>
<keyword evidence="8 14" id="KW-0479">Metal-binding</keyword>
<evidence type="ECO:0000256" key="12">
    <source>
        <dbReference type="ARBA" id="ARBA00023244"/>
    </source>
</evidence>